<keyword evidence="2" id="KW-1185">Reference proteome</keyword>
<dbReference type="AlphaFoldDB" id="A0A8E6B8E3"/>
<dbReference type="KEGG" id="tsph:KIH39_09050"/>
<sequence length="71" mass="7630">MSRTTWRTMNAEPCNAIGSAEVGGLRWKIGPHVSQTGVKSFFPKCQVVATGLGIFQYIAEPVTAEGTLMSN</sequence>
<protein>
    <submittedName>
        <fullName evidence="1">Uncharacterized protein</fullName>
    </submittedName>
</protein>
<gene>
    <name evidence="1" type="ORF">KIH39_09050</name>
</gene>
<name>A0A8E6B8E3_9BACT</name>
<proteinExistence type="predicted"/>
<evidence type="ECO:0000313" key="2">
    <source>
        <dbReference type="Proteomes" id="UP000676194"/>
    </source>
</evidence>
<evidence type="ECO:0000313" key="1">
    <source>
        <dbReference type="EMBL" id="QVL34035.1"/>
    </source>
</evidence>
<organism evidence="1 2">
    <name type="scientific">Telmatocola sphagniphila</name>
    <dbReference type="NCBI Taxonomy" id="1123043"/>
    <lineage>
        <taxon>Bacteria</taxon>
        <taxon>Pseudomonadati</taxon>
        <taxon>Planctomycetota</taxon>
        <taxon>Planctomycetia</taxon>
        <taxon>Gemmatales</taxon>
        <taxon>Gemmataceae</taxon>
    </lineage>
</organism>
<accession>A0A8E6B8E3</accession>
<dbReference type="Proteomes" id="UP000676194">
    <property type="component" value="Chromosome"/>
</dbReference>
<dbReference type="RefSeq" id="WP_213499009.1">
    <property type="nucleotide sequence ID" value="NZ_CP074694.1"/>
</dbReference>
<reference evidence="1" key="1">
    <citation type="submission" date="2021-05" db="EMBL/GenBank/DDBJ databases">
        <title>Complete genome sequence of the cellulolytic planctomycete Telmatocola sphagniphila SP2T and characterization of the first cellulase from planctomycetes.</title>
        <authorList>
            <person name="Rakitin A.L."/>
            <person name="Beletsky A.V."/>
            <person name="Naumoff D.G."/>
            <person name="Kulichevskaya I.S."/>
            <person name="Mardanov A.V."/>
            <person name="Ravin N.V."/>
            <person name="Dedysh S.N."/>
        </authorList>
    </citation>
    <scope>NUCLEOTIDE SEQUENCE</scope>
    <source>
        <strain evidence="1">SP2T</strain>
    </source>
</reference>
<dbReference type="EMBL" id="CP074694">
    <property type="protein sequence ID" value="QVL34035.1"/>
    <property type="molecule type" value="Genomic_DNA"/>
</dbReference>